<dbReference type="InterPro" id="IPR058913">
    <property type="entry name" value="Integrase_dom_put"/>
</dbReference>
<dbReference type="Pfam" id="PF24764">
    <property type="entry name" value="rva_4"/>
    <property type="match status" value="1"/>
</dbReference>
<dbReference type="RefSeq" id="XP_006819395.1">
    <property type="nucleotide sequence ID" value="XM_006819332.1"/>
</dbReference>
<keyword evidence="2" id="KW-1185">Reference proteome</keyword>
<proteinExistence type="predicted"/>
<accession>A0ABM0MHA4</accession>
<name>A0ABM0MHA4_SACKO</name>
<feature type="domain" description="Integrase core" evidence="1">
    <location>
        <begin position="2"/>
        <end position="147"/>
    </location>
</feature>
<gene>
    <name evidence="3" type="primary">LOC102808228</name>
</gene>
<dbReference type="Proteomes" id="UP000694865">
    <property type="component" value="Unplaced"/>
</dbReference>
<evidence type="ECO:0000313" key="3">
    <source>
        <dbReference type="RefSeq" id="XP_006819395.1"/>
    </source>
</evidence>
<dbReference type="PANTHER" id="PTHR46791">
    <property type="entry name" value="EXPRESSED PROTEIN"/>
    <property type="match status" value="1"/>
</dbReference>
<evidence type="ECO:0000259" key="1">
    <source>
        <dbReference type="Pfam" id="PF24764"/>
    </source>
</evidence>
<sequence length="230" mass="26182">AITVADLFVGAVDQYGLPSRVRADHGTENVRVSDFMETQRGPNRGSFIAGRSVHNSRIERLWRDVYYAVIQTFYALFYHMETQNNLDVDSEVDLFCLHFVFVPRINSALEEFTAAFNRHGLRTEGGWSPLQIWLNGMIDVNNQDQTAVQDVIARAPLSYLGYGIDPQAPVPDEDEYNITLPEVLLPLPNDTLDVLTQTINPLEESNDYGISIYILTRERLYSLLENTPRQ</sequence>
<feature type="non-terminal residue" evidence="3">
    <location>
        <position position="1"/>
    </location>
</feature>
<evidence type="ECO:0000313" key="2">
    <source>
        <dbReference type="Proteomes" id="UP000694865"/>
    </source>
</evidence>
<dbReference type="PANTHER" id="PTHR46791:SF5">
    <property type="entry name" value="CLR5 DOMAIN-CONTAINING PROTEIN-RELATED"/>
    <property type="match status" value="1"/>
</dbReference>
<reference evidence="3" key="1">
    <citation type="submission" date="2025-08" db="UniProtKB">
        <authorList>
            <consortium name="RefSeq"/>
        </authorList>
    </citation>
    <scope>IDENTIFICATION</scope>
    <source>
        <tissue evidence="3">Testes</tissue>
    </source>
</reference>
<organism evidence="2 3">
    <name type="scientific">Saccoglossus kowalevskii</name>
    <name type="common">Acorn worm</name>
    <dbReference type="NCBI Taxonomy" id="10224"/>
    <lineage>
        <taxon>Eukaryota</taxon>
        <taxon>Metazoa</taxon>
        <taxon>Hemichordata</taxon>
        <taxon>Enteropneusta</taxon>
        <taxon>Harrimaniidae</taxon>
        <taxon>Saccoglossus</taxon>
    </lineage>
</organism>
<dbReference type="GeneID" id="102808228"/>
<protein>
    <submittedName>
        <fullName evidence="3">Uncharacterized protein LOC102808228</fullName>
    </submittedName>
</protein>